<dbReference type="AlphaFoldDB" id="A0A3Q9IX38"/>
<name>A0A3Q9IX38_9MICO</name>
<keyword evidence="2" id="KW-1185">Reference proteome</keyword>
<dbReference type="Proteomes" id="UP000276888">
    <property type="component" value="Chromosome"/>
</dbReference>
<dbReference type="EMBL" id="CP031423">
    <property type="protein sequence ID" value="AZS36263.1"/>
    <property type="molecule type" value="Genomic_DNA"/>
</dbReference>
<accession>A0A3Q9IX38</accession>
<dbReference type="RefSeq" id="WP_127094980.1">
    <property type="nucleotide sequence ID" value="NZ_CP031423.1"/>
</dbReference>
<dbReference type="KEGG" id="mlv:CVS47_00864"/>
<sequence length="190" mass="20518">MMDKPQRIAAVEQIEKALGGPGAVEAMWTTARGNSYRREWADRLWTAVLLVTRGEVVTFAHVELSEERPLRILLFTAGLVVIIKFDDREGDEPTPSVTAHRRGAPLTLSVAASEGVIDGSSVISEADTFRVVRFDHNWPGEVTATVTFEGMDPLTLTGEGLLDNGEASPLLRFSDEVAEALASGAVTAAR</sequence>
<proteinExistence type="predicted"/>
<evidence type="ECO:0000313" key="2">
    <source>
        <dbReference type="Proteomes" id="UP000276888"/>
    </source>
</evidence>
<reference evidence="1 2" key="1">
    <citation type="submission" date="2018-08" db="EMBL/GenBank/DDBJ databases">
        <title>Microbacterium lemovicicum sp. nov., a bacterium isolated from a natural uranium-rich soil.</title>
        <authorList>
            <person name="ORTET P."/>
        </authorList>
    </citation>
    <scope>NUCLEOTIDE SEQUENCE [LARGE SCALE GENOMIC DNA]</scope>
    <source>
        <strain evidence="1 2">Viu22</strain>
    </source>
</reference>
<organism evidence="1 2">
    <name type="scientific">Microbacterium lemovicicum</name>
    <dbReference type="NCBI Taxonomy" id="1072463"/>
    <lineage>
        <taxon>Bacteria</taxon>
        <taxon>Bacillati</taxon>
        <taxon>Actinomycetota</taxon>
        <taxon>Actinomycetes</taxon>
        <taxon>Micrococcales</taxon>
        <taxon>Microbacteriaceae</taxon>
        <taxon>Microbacterium</taxon>
    </lineage>
</organism>
<protein>
    <submittedName>
        <fullName evidence="1">Uncharacterized protein</fullName>
    </submittedName>
</protein>
<evidence type="ECO:0000313" key="1">
    <source>
        <dbReference type="EMBL" id="AZS36263.1"/>
    </source>
</evidence>
<dbReference type="OrthoDB" id="9800974at2"/>
<gene>
    <name evidence="1" type="ORF">CVS47_00864</name>
</gene>